<gene>
    <name evidence="1" type="ORF">ECRASSUSDP1_LOCUS26708</name>
</gene>
<sequence>MSSRNHMRRRHKNYWKTFNKKADKCASYCKVFFVDKSFKGSKRLYDHIPYFCENFGEKMIPTPTRLRMHLYALHMYCWKHFLEIKSDFVLRQRKCYDRLEWFLQSYIPKFKLK</sequence>
<proteinExistence type="predicted"/>
<organism evidence="1 2">
    <name type="scientific">Euplotes crassus</name>
    <dbReference type="NCBI Taxonomy" id="5936"/>
    <lineage>
        <taxon>Eukaryota</taxon>
        <taxon>Sar</taxon>
        <taxon>Alveolata</taxon>
        <taxon>Ciliophora</taxon>
        <taxon>Intramacronucleata</taxon>
        <taxon>Spirotrichea</taxon>
        <taxon>Hypotrichia</taxon>
        <taxon>Euplotida</taxon>
        <taxon>Euplotidae</taxon>
        <taxon>Moneuplotes</taxon>
    </lineage>
</organism>
<accession>A0AAD2DA44</accession>
<keyword evidence="2" id="KW-1185">Reference proteome</keyword>
<comment type="caution">
    <text evidence="1">The sequence shown here is derived from an EMBL/GenBank/DDBJ whole genome shotgun (WGS) entry which is preliminary data.</text>
</comment>
<protein>
    <submittedName>
        <fullName evidence="1">Uncharacterized protein</fullName>
    </submittedName>
</protein>
<name>A0AAD2DA44_EUPCR</name>
<dbReference type="EMBL" id="CAMPGE010027540">
    <property type="protein sequence ID" value="CAI2385160.1"/>
    <property type="molecule type" value="Genomic_DNA"/>
</dbReference>
<evidence type="ECO:0000313" key="1">
    <source>
        <dbReference type="EMBL" id="CAI2385160.1"/>
    </source>
</evidence>
<dbReference type="Proteomes" id="UP001295684">
    <property type="component" value="Unassembled WGS sequence"/>
</dbReference>
<evidence type="ECO:0000313" key="2">
    <source>
        <dbReference type="Proteomes" id="UP001295684"/>
    </source>
</evidence>
<dbReference type="AlphaFoldDB" id="A0AAD2DA44"/>
<reference evidence="1" key="1">
    <citation type="submission" date="2023-07" db="EMBL/GenBank/DDBJ databases">
        <authorList>
            <consortium name="AG Swart"/>
            <person name="Singh M."/>
            <person name="Singh A."/>
            <person name="Seah K."/>
            <person name="Emmerich C."/>
        </authorList>
    </citation>
    <scope>NUCLEOTIDE SEQUENCE</scope>
    <source>
        <strain evidence="1">DP1</strain>
    </source>
</reference>